<evidence type="ECO:0000313" key="1">
    <source>
        <dbReference type="EMBL" id="OGD17026.1"/>
    </source>
</evidence>
<dbReference type="EMBL" id="MEYH01000020">
    <property type="protein sequence ID" value="OGD17026.1"/>
    <property type="molecule type" value="Genomic_DNA"/>
</dbReference>
<accession>A0A1F5AF79</accession>
<proteinExistence type="predicted"/>
<dbReference type="AlphaFoldDB" id="A0A1F5AF79"/>
<dbReference type="Proteomes" id="UP000177701">
    <property type="component" value="Unassembled WGS sequence"/>
</dbReference>
<comment type="caution">
    <text evidence="1">The sequence shown here is derived from an EMBL/GenBank/DDBJ whole genome shotgun (WGS) entry which is preliminary data.</text>
</comment>
<reference evidence="1 2" key="1">
    <citation type="journal article" date="2016" name="Nat. Commun.">
        <title>Thousands of microbial genomes shed light on interconnected biogeochemical processes in an aquifer system.</title>
        <authorList>
            <person name="Anantharaman K."/>
            <person name="Brown C.T."/>
            <person name="Hug L.A."/>
            <person name="Sharon I."/>
            <person name="Castelle C.J."/>
            <person name="Probst A.J."/>
            <person name="Thomas B.C."/>
            <person name="Singh A."/>
            <person name="Wilkins M.J."/>
            <person name="Karaoz U."/>
            <person name="Brodie E.L."/>
            <person name="Williams K.H."/>
            <person name="Hubbard S.S."/>
            <person name="Banfield J.F."/>
        </authorList>
    </citation>
    <scope>NUCLEOTIDE SEQUENCE [LARGE SCALE GENOMIC DNA]</scope>
</reference>
<organism evidence="1 2">
    <name type="scientific">Candidatus Sediminicultor quintus</name>
    <dbReference type="NCBI Taxonomy" id="1797291"/>
    <lineage>
        <taxon>Bacteria</taxon>
        <taxon>Pseudomonadati</taxon>
        <taxon>Atribacterota</taxon>
        <taxon>Candidatus Phoenicimicrobiia</taxon>
        <taxon>Candidatus Pheonicimicrobiales</taxon>
        <taxon>Candidatus Phoenicimicrobiaceae</taxon>
        <taxon>Candidatus Sediminicultor</taxon>
    </lineage>
</organism>
<dbReference type="STRING" id="1797291.A2V47_04095"/>
<name>A0A1F5AF79_9BACT</name>
<protein>
    <submittedName>
        <fullName evidence="1">Uncharacterized protein</fullName>
    </submittedName>
</protein>
<gene>
    <name evidence="1" type="ORF">A2V47_04095</name>
</gene>
<evidence type="ECO:0000313" key="2">
    <source>
        <dbReference type="Proteomes" id="UP000177701"/>
    </source>
</evidence>
<sequence>MSSGFLKKLFGKRKEDPSGFLWIYSQCDRCGEKFRTLIRKYNDLTPTYKEEEPAYILKKELIGASCPNRINLHLEFDRNYRKISEEITGGHFISKEEYQS</sequence>